<feature type="active site" description="Charge relay system" evidence="6 7">
    <location>
        <position position="110"/>
    </location>
</feature>
<dbReference type="InterPro" id="IPR023828">
    <property type="entry name" value="Peptidase_S8_Ser-AS"/>
</dbReference>
<dbReference type="Pfam" id="PF17766">
    <property type="entry name" value="fn3_6"/>
    <property type="match status" value="1"/>
</dbReference>
<evidence type="ECO:0000259" key="8">
    <source>
        <dbReference type="Pfam" id="PF00082"/>
    </source>
</evidence>
<dbReference type="PANTHER" id="PTHR10795">
    <property type="entry name" value="PROPROTEIN CONVERTASE SUBTILISIN/KEXIN"/>
    <property type="match status" value="1"/>
</dbReference>
<dbReference type="InterPro" id="IPR015500">
    <property type="entry name" value="Peptidase_S8_subtilisin-rel"/>
</dbReference>
<dbReference type="InterPro" id="IPR022398">
    <property type="entry name" value="Peptidase_S8_His-AS"/>
</dbReference>
<dbReference type="PROSITE" id="PS00137">
    <property type="entry name" value="SUBTILASE_HIS"/>
    <property type="match status" value="1"/>
</dbReference>
<keyword evidence="4 7" id="KW-0378">Hydrolase</keyword>
<evidence type="ECO:0000259" key="9">
    <source>
        <dbReference type="Pfam" id="PF02225"/>
    </source>
</evidence>
<comment type="caution">
    <text evidence="12">The sequence shown here is derived from an EMBL/GenBank/DDBJ whole genome shotgun (WGS) entry which is preliminary data.</text>
</comment>
<dbReference type="SUPFAM" id="SSF52743">
    <property type="entry name" value="Subtilisin-like"/>
    <property type="match status" value="1"/>
</dbReference>
<dbReference type="Gene3D" id="2.60.40.2310">
    <property type="match status" value="1"/>
</dbReference>
<dbReference type="EMBL" id="JBBPBK010000014">
    <property type="protein sequence ID" value="KAK9270459.1"/>
    <property type="molecule type" value="Genomic_DNA"/>
</dbReference>
<dbReference type="PROSITE" id="PS00138">
    <property type="entry name" value="SUBTILASE_SER"/>
    <property type="match status" value="1"/>
</dbReference>
<protein>
    <submittedName>
        <fullName evidence="12">Uncharacterized protein</fullName>
    </submittedName>
</protein>
<keyword evidence="3" id="KW-0732">Signal</keyword>
<evidence type="ECO:0000256" key="1">
    <source>
        <dbReference type="ARBA" id="ARBA00011073"/>
    </source>
</evidence>
<sequence length="736" mass="77875">MGAASSSSSSARIDHAQLLSSVLKRKQNAVVHNYTHGFAGFAARLSEEEARSIAQKPGVVSVFADPILHLHTTHSWDFLRYQTDLEMESDSGSNPDSQSHGTDTIIGFVDTGIWPESESFSDKDMGQIPSRWKGSCMEGHDFTTSHCNKKLIGARYYNDPDSESTANLTPRDSIGHGTHVASTAAGSSVSGASYYGLAVGTAKGGSTGSRIAIYKVCSPDGCRGSAILAAYDDAIADGVDVLSLSLGANSVVAPEFAHDPIAIGAFHAVEKGITVVCSAGNDGPSPQTVVNFAPWILTVAASTIDRDFETDVVLGNNKVIKGEAIHFADIQKSPVYPLIYGSSAKSSSAEEVDARNCNTDSLDRDKVKGKIVLCQNEDALYDPKQKLEGVKSSGGIGVILIDDASRSVASTFGSDPMAVITSKDAAEILSYLNSTRNPVATILPTITVTKYKPAPVVAYFSSRGPSGTVRNLLKPDIMAPGVDILAAWIGNDTSEALAGKAPPLFNVISGTSMSCPHVSGIAATVKAQNPTWSPSAIRSAIMTTAIQTNNLKAPIATDSGSIGTPYDFGAGELSTSGPLQPGLVYETDTIDYLTFLCHYGYDISTIKKISLAVPDNFTCPKDTNKTYISNMNYPSIAISQFEGKESRKVSRTVTNVDADNEAVYTASVSAPKGLDVKVMPDKLQFTKNSKKLAYQVVFSSTTSSSLKEDVFGSITWTNGKYKVRSPFVVSSASSSD</sequence>
<dbReference type="PRINTS" id="PR00723">
    <property type="entry name" value="SUBTILISIN"/>
</dbReference>
<dbReference type="FunFam" id="3.40.50.200:FF:000006">
    <property type="entry name" value="Subtilisin-like protease SBT1.5"/>
    <property type="match status" value="1"/>
</dbReference>
<dbReference type="Gene3D" id="3.50.30.30">
    <property type="match status" value="1"/>
</dbReference>
<feature type="domain" description="Subtilisin-like protease fibronectin type-III" evidence="11">
    <location>
        <begin position="630"/>
        <end position="729"/>
    </location>
</feature>
<dbReference type="Pfam" id="PF02225">
    <property type="entry name" value="PA"/>
    <property type="match status" value="1"/>
</dbReference>
<dbReference type="AlphaFoldDB" id="A0AAP0NFM6"/>
<keyword evidence="13" id="KW-1185">Reference proteome</keyword>
<comment type="similarity">
    <text evidence="1 7">Belongs to the peptidase S8 family.</text>
</comment>
<feature type="domain" description="PA" evidence="9">
    <location>
        <begin position="353"/>
        <end position="416"/>
    </location>
</feature>
<feature type="active site" description="Charge relay system" evidence="6 7">
    <location>
        <position position="512"/>
    </location>
</feature>
<dbReference type="InterPro" id="IPR003137">
    <property type="entry name" value="PA_domain"/>
</dbReference>
<dbReference type="InterPro" id="IPR045051">
    <property type="entry name" value="SBT"/>
</dbReference>
<dbReference type="InterPro" id="IPR000209">
    <property type="entry name" value="Peptidase_S8/S53_dom"/>
</dbReference>
<dbReference type="InterPro" id="IPR034197">
    <property type="entry name" value="Peptidases_S8_3"/>
</dbReference>
<evidence type="ECO:0000259" key="11">
    <source>
        <dbReference type="Pfam" id="PF17766"/>
    </source>
</evidence>
<accession>A0AAP0NFM6</accession>
<evidence type="ECO:0000256" key="7">
    <source>
        <dbReference type="PROSITE-ProRule" id="PRU01240"/>
    </source>
</evidence>
<dbReference type="PROSITE" id="PS51892">
    <property type="entry name" value="SUBTILASE"/>
    <property type="match status" value="1"/>
</dbReference>
<dbReference type="CDD" id="cd02120">
    <property type="entry name" value="PA_subtilisin_like"/>
    <property type="match status" value="1"/>
</dbReference>
<dbReference type="InterPro" id="IPR041469">
    <property type="entry name" value="Subtilisin-like_FN3"/>
</dbReference>
<evidence type="ECO:0000256" key="2">
    <source>
        <dbReference type="ARBA" id="ARBA00022670"/>
    </source>
</evidence>
<dbReference type="InterPro" id="IPR036852">
    <property type="entry name" value="Peptidase_S8/S53_dom_sf"/>
</dbReference>
<keyword evidence="5 7" id="KW-0720">Serine protease</keyword>
<dbReference type="FunFam" id="3.50.30.30:FF:000005">
    <property type="entry name" value="subtilisin-like protease SBT1.5"/>
    <property type="match status" value="1"/>
</dbReference>
<dbReference type="Gene3D" id="3.40.50.200">
    <property type="entry name" value="Peptidase S8/S53 domain"/>
    <property type="match status" value="1"/>
</dbReference>
<dbReference type="Pfam" id="PF00082">
    <property type="entry name" value="Peptidase_S8"/>
    <property type="match status" value="1"/>
</dbReference>
<evidence type="ECO:0000256" key="3">
    <source>
        <dbReference type="ARBA" id="ARBA00022729"/>
    </source>
</evidence>
<keyword evidence="2 7" id="KW-0645">Protease</keyword>
<evidence type="ECO:0000313" key="12">
    <source>
        <dbReference type="EMBL" id="KAK9270459.1"/>
    </source>
</evidence>
<proteinExistence type="inferred from homology"/>
<reference evidence="12 13" key="1">
    <citation type="journal article" date="2024" name="Plant J.">
        <title>Genome sequences and population genomics reveal climatic adaptation and genomic divergence between two closely related sweetgum species.</title>
        <authorList>
            <person name="Xu W.Q."/>
            <person name="Ren C.Q."/>
            <person name="Zhang X.Y."/>
            <person name="Comes H.P."/>
            <person name="Liu X.H."/>
            <person name="Li Y.G."/>
            <person name="Kettle C.J."/>
            <person name="Jalonen R."/>
            <person name="Gaisberger H."/>
            <person name="Ma Y.Z."/>
            <person name="Qiu Y.X."/>
        </authorList>
    </citation>
    <scope>NUCLEOTIDE SEQUENCE [LARGE SCALE GENOMIC DNA]</scope>
    <source>
        <strain evidence="12">Hangzhou</strain>
    </source>
</reference>
<evidence type="ECO:0000256" key="4">
    <source>
        <dbReference type="ARBA" id="ARBA00022801"/>
    </source>
</evidence>
<dbReference type="Proteomes" id="UP001415857">
    <property type="component" value="Unassembled WGS sequence"/>
</dbReference>
<evidence type="ECO:0000256" key="6">
    <source>
        <dbReference type="PIRSR" id="PIRSR615500-1"/>
    </source>
</evidence>
<organism evidence="12 13">
    <name type="scientific">Liquidambar formosana</name>
    <name type="common">Formosan gum</name>
    <dbReference type="NCBI Taxonomy" id="63359"/>
    <lineage>
        <taxon>Eukaryota</taxon>
        <taxon>Viridiplantae</taxon>
        <taxon>Streptophyta</taxon>
        <taxon>Embryophyta</taxon>
        <taxon>Tracheophyta</taxon>
        <taxon>Spermatophyta</taxon>
        <taxon>Magnoliopsida</taxon>
        <taxon>eudicotyledons</taxon>
        <taxon>Gunneridae</taxon>
        <taxon>Pentapetalae</taxon>
        <taxon>Saxifragales</taxon>
        <taxon>Altingiaceae</taxon>
        <taxon>Liquidambar</taxon>
    </lineage>
</organism>
<feature type="domain" description="Peptidase S8/S53" evidence="8">
    <location>
        <begin position="101"/>
        <end position="571"/>
    </location>
</feature>
<dbReference type="InterPro" id="IPR037045">
    <property type="entry name" value="S8pro/Inhibitor_I9_sf"/>
</dbReference>
<dbReference type="Pfam" id="PF05922">
    <property type="entry name" value="Inhibitor_I9"/>
    <property type="match status" value="1"/>
</dbReference>
<evidence type="ECO:0000256" key="5">
    <source>
        <dbReference type="ARBA" id="ARBA00022825"/>
    </source>
</evidence>
<dbReference type="Gene3D" id="3.30.70.80">
    <property type="entry name" value="Peptidase S8 propeptide/proteinase inhibitor I9"/>
    <property type="match status" value="1"/>
</dbReference>
<feature type="domain" description="Inhibitor I9" evidence="10">
    <location>
        <begin position="5"/>
        <end position="71"/>
    </location>
</feature>
<dbReference type="CDD" id="cd04852">
    <property type="entry name" value="Peptidases_S8_3"/>
    <property type="match status" value="1"/>
</dbReference>
<name>A0AAP0NFM6_LIQFO</name>
<dbReference type="GO" id="GO:0004252">
    <property type="term" value="F:serine-type endopeptidase activity"/>
    <property type="evidence" value="ECO:0007669"/>
    <property type="project" value="UniProtKB-UniRule"/>
</dbReference>
<dbReference type="GO" id="GO:0006508">
    <property type="term" value="P:proteolysis"/>
    <property type="evidence" value="ECO:0007669"/>
    <property type="project" value="UniProtKB-KW"/>
</dbReference>
<gene>
    <name evidence="12" type="ORF">L1049_026039</name>
</gene>
<evidence type="ECO:0000313" key="13">
    <source>
        <dbReference type="Proteomes" id="UP001415857"/>
    </source>
</evidence>
<dbReference type="InterPro" id="IPR010259">
    <property type="entry name" value="S8pro/Inhibitor_I9"/>
</dbReference>
<evidence type="ECO:0000259" key="10">
    <source>
        <dbReference type="Pfam" id="PF05922"/>
    </source>
</evidence>
<feature type="active site" description="Charge relay system" evidence="6 7">
    <location>
        <position position="176"/>
    </location>
</feature>